<dbReference type="InterPro" id="IPR029044">
    <property type="entry name" value="Nucleotide-diphossugar_trans"/>
</dbReference>
<dbReference type="GO" id="GO:0016740">
    <property type="term" value="F:transferase activity"/>
    <property type="evidence" value="ECO:0007669"/>
    <property type="project" value="UniProtKB-KW"/>
</dbReference>
<dbReference type="RefSeq" id="WP_118645508.1">
    <property type="nucleotide sequence ID" value="NZ_CP060635.1"/>
</dbReference>
<dbReference type="KEGG" id="whj:H9Q79_07750"/>
<gene>
    <name evidence="2" type="ORF">H9Q79_07750</name>
</gene>
<dbReference type="SUPFAM" id="SSF53448">
    <property type="entry name" value="Nucleotide-diphospho-sugar transferases"/>
    <property type="match status" value="1"/>
</dbReference>
<dbReference type="Gene3D" id="1.25.40.10">
    <property type="entry name" value="Tetratricopeptide repeat domain"/>
    <property type="match status" value="1"/>
</dbReference>
<evidence type="ECO:0000313" key="2">
    <source>
        <dbReference type="EMBL" id="QNM10153.1"/>
    </source>
</evidence>
<keyword evidence="2" id="KW-0808">Transferase</keyword>
<dbReference type="InterPro" id="IPR011990">
    <property type="entry name" value="TPR-like_helical_dom_sf"/>
</dbReference>
<organism evidence="2 3">
    <name type="scientific">Wansuia hejianensis</name>
    <dbReference type="NCBI Taxonomy" id="2763667"/>
    <lineage>
        <taxon>Bacteria</taxon>
        <taxon>Bacillati</taxon>
        <taxon>Bacillota</taxon>
        <taxon>Clostridia</taxon>
        <taxon>Lachnospirales</taxon>
        <taxon>Lachnospiraceae</taxon>
        <taxon>Wansuia</taxon>
    </lineage>
</organism>
<sequence length="366" mass="42776">MITISLCMIVKNEEAVLPRILEPMKTVADEILIADTGSTDQTKALALQYTPLVFDFPWVQDFSAARNFICSKASMDYWMWLDADDVISPRWLAELLTLKHTLNPSTDMVMMKYVTNFDEKNKPVFSYYRERLIKNRCGYRWSGKVHEAVTPSGTVLHSPIEIEHRKLTAGDPDRNLNIYEMMLQNGEILEPRHQFYYGRELYYHKRYEEAARIFIAFLKEPGGWIENQIDACMQLSYCYDQLGREEESIHALFHSFSLDIPRAEICCEIGRHLLNRQLYRLAAYWYQQAIAAKPDETAGSFVRQDCHDYIPYIQLCVCYDRLGNHQKAWEYHLRSMVLKPYAREVRANQRYFEKLLGITSDASGPA</sequence>
<dbReference type="InterPro" id="IPR001173">
    <property type="entry name" value="Glyco_trans_2-like"/>
</dbReference>
<proteinExistence type="predicted"/>
<name>A0A7G9GH71_9FIRM</name>
<dbReference type="PANTHER" id="PTHR43630">
    <property type="entry name" value="POLY-BETA-1,6-N-ACETYL-D-GLUCOSAMINE SYNTHASE"/>
    <property type="match status" value="1"/>
</dbReference>
<dbReference type="SUPFAM" id="SSF48452">
    <property type="entry name" value="TPR-like"/>
    <property type="match status" value="1"/>
</dbReference>
<feature type="domain" description="Glycosyltransferase 2-like" evidence="1">
    <location>
        <begin position="5"/>
        <end position="126"/>
    </location>
</feature>
<accession>A0A7G9GH71</accession>
<protein>
    <submittedName>
        <fullName evidence="2">Glycosyltransferase</fullName>
    </submittedName>
</protein>
<dbReference type="Proteomes" id="UP000515860">
    <property type="component" value="Chromosome"/>
</dbReference>
<dbReference type="EMBL" id="CP060635">
    <property type="protein sequence ID" value="QNM10153.1"/>
    <property type="molecule type" value="Genomic_DNA"/>
</dbReference>
<dbReference type="Pfam" id="PF00535">
    <property type="entry name" value="Glycos_transf_2"/>
    <property type="match status" value="1"/>
</dbReference>
<dbReference type="AlphaFoldDB" id="A0A7G9GH71"/>
<reference evidence="2 3" key="1">
    <citation type="submission" date="2020-08" db="EMBL/GenBank/DDBJ databases">
        <authorList>
            <person name="Liu C."/>
            <person name="Sun Q."/>
        </authorList>
    </citation>
    <scope>NUCLEOTIDE SEQUENCE [LARGE SCALE GENOMIC DNA]</scope>
    <source>
        <strain evidence="2 3">NSJ-29</strain>
    </source>
</reference>
<dbReference type="CDD" id="cd02511">
    <property type="entry name" value="Beta4Glucosyltransferase"/>
    <property type="match status" value="1"/>
</dbReference>
<dbReference type="Gene3D" id="3.90.550.10">
    <property type="entry name" value="Spore Coat Polysaccharide Biosynthesis Protein SpsA, Chain A"/>
    <property type="match status" value="1"/>
</dbReference>
<keyword evidence="3" id="KW-1185">Reference proteome</keyword>
<dbReference type="PANTHER" id="PTHR43630:SF2">
    <property type="entry name" value="GLYCOSYLTRANSFERASE"/>
    <property type="match status" value="1"/>
</dbReference>
<evidence type="ECO:0000259" key="1">
    <source>
        <dbReference type="Pfam" id="PF00535"/>
    </source>
</evidence>
<evidence type="ECO:0000313" key="3">
    <source>
        <dbReference type="Proteomes" id="UP000515860"/>
    </source>
</evidence>